<sequence>MRTAIPTISATHTPLWRERDLRRTRVPSVGQQECGNIKGPCMCVRGNPLASTCALHDDVTGYQEAQDSRNHSPAAIVEHVAPNNKRRRMSDILSQQQQAKRAHRSDIRLGEAETAPAGLDLQPSTWGCGGGLQQQLQQQTVDPSSLALPVDETADLDPDLWFSQQISHLLQSEKPKPQNQRLDIARSRRSAPSSWSFPVPGTFQIACPIYSRMRNDAGMLYQNGL</sequence>
<dbReference type="Proteomes" id="UP000749293">
    <property type="component" value="Unassembled WGS sequence"/>
</dbReference>
<name>A0A9P4Z2R8_9HYPO</name>
<dbReference type="AlphaFoldDB" id="A0A9P4Z2R8"/>
<reference evidence="2" key="1">
    <citation type="submission" date="2020-03" db="EMBL/GenBank/DDBJ databases">
        <title>Site-based positive gene gene selection in Geosmithia morbida across the United States reveals a broad range of putative effectors and factors for local host and environmental adapation.</title>
        <authorList>
            <person name="Onufrak A."/>
            <person name="Murdoch R.W."/>
            <person name="Gazis R."/>
            <person name="Huff M."/>
            <person name="Staton M."/>
            <person name="Klingeman W."/>
            <person name="Hadziabdic D."/>
        </authorList>
    </citation>
    <scope>NUCLEOTIDE SEQUENCE</scope>
    <source>
        <strain evidence="2">1262</strain>
    </source>
</reference>
<evidence type="ECO:0000313" key="2">
    <source>
        <dbReference type="EMBL" id="KAF4126431.1"/>
    </source>
</evidence>
<comment type="caution">
    <text evidence="2">The sequence shown here is derived from an EMBL/GenBank/DDBJ whole genome shotgun (WGS) entry which is preliminary data.</text>
</comment>
<proteinExistence type="predicted"/>
<dbReference type="GeneID" id="55966397"/>
<evidence type="ECO:0000256" key="1">
    <source>
        <dbReference type="SAM" id="MobiDB-lite"/>
    </source>
</evidence>
<dbReference type="EMBL" id="JAANYQ010000001">
    <property type="protein sequence ID" value="KAF4126431.1"/>
    <property type="molecule type" value="Genomic_DNA"/>
</dbReference>
<feature type="region of interest" description="Disordered" evidence="1">
    <location>
        <begin position="84"/>
        <end position="109"/>
    </location>
</feature>
<accession>A0A9P4Z2R8</accession>
<keyword evidence="3" id="KW-1185">Reference proteome</keyword>
<evidence type="ECO:0000313" key="3">
    <source>
        <dbReference type="Proteomes" id="UP000749293"/>
    </source>
</evidence>
<dbReference type="RefSeq" id="XP_035325083.1">
    <property type="nucleotide sequence ID" value="XM_035462153.1"/>
</dbReference>
<gene>
    <name evidence="2" type="ORF">GMORB2_0167</name>
</gene>
<organism evidence="2 3">
    <name type="scientific">Geosmithia morbida</name>
    <dbReference type="NCBI Taxonomy" id="1094350"/>
    <lineage>
        <taxon>Eukaryota</taxon>
        <taxon>Fungi</taxon>
        <taxon>Dikarya</taxon>
        <taxon>Ascomycota</taxon>
        <taxon>Pezizomycotina</taxon>
        <taxon>Sordariomycetes</taxon>
        <taxon>Hypocreomycetidae</taxon>
        <taxon>Hypocreales</taxon>
        <taxon>Bionectriaceae</taxon>
        <taxon>Geosmithia</taxon>
    </lineage>
</organism>
<protein>
    <submittedName>
        <fullName evidence="2">Uncharacterized protein</fullName>
    </submittedName>
</protein>